<name>A0A2I9CS62_9DEIO</name>
<keyword evidence="2" id="KW-1185">Reference proteome</keyword>
<protein>
    <submittedName>
        <fullName evidence="1">Uncharacterized protein</fullName>
    </submittedName>
</protein>
<accession>A0A2I9CS62</accession>
<dbReference type="AlphaFoldDB" id="A0A2I9CS62"/>
<reference evidence="2" key="1">
    <citation type="submission" date="2018-01" db="EMBL/GenBank/DDBJ databases">
        <title>Draft Genome Sequence of the Radioresistant Bacterium Deinococcus aerius TR0125, Isolated from the Higher Atmosphere above Japan.</title>
        <authorList>
            <person name="Satoh K."/>
            <person name="Arai H."/>
            <person name="Sanzen T."/>
            <person name="Kawaguchi Y."/>
            <person name="Hayashi H."/>
            <person name="Yokobori S."/>
            <person name="Yamagishi A."/>
            <person name="Oono Y."/>
            <person name="Narumi I."/>
        </authorList>
    </citation>
    <scope>NUCLEOTIDE SEQUENCE [LARGE SCALE GENOMIC DNA]</scope>
    <source>
        <strain evidence="2">TR0125</strain>
    </source>
</reference>
<proteinExistence type="predicted"/>
<evidence type="ECO:0000313" key="1">
    <source>
        <dbReference type="EMBL" id="GBF04439.1"/>
    </source>
</evidence>
<dbReference type="Proteomes" id="UP000236569">
    <property type="component" value="Unassembled WGS sequence"/>
</dbReference>
<dbReference type="RefSeq" id="WP_103128012.1">
    <property type="nucleotide sequence ID" value="NZ_BFAG01000002.1"/>
</dbReference>
<dbReference type="OrthoDB" id="69073at2"/>
<comment type="caution">
    <text evidence="1">The sequence shown here is derived from an EMBL/GenBank/DDBJ whole genome shotgun (WGS) entry which is preliminary data.</text>
</comment>
<dbReference type="EMBL" id="BFAG01000002">
    <property type="protein sequence ID" value="GBF04439.1"/>
    <property type="molecule type" value="Genomic_DNA"/>
</dbReference>
<sequence>MTETLTLDQAFHTLEEKLETSGVQETTARRYAQEFVEELQAGRSLSFADVGELRWQGDHVVLVKDLESHQAVAERQPFRDVSASESSVPSQALTVRREASVRRLMEGGYSRDEALTALRTAEKYLDR</sequence>
<evidence type="ECO:0000313" key="2">
    <source>
        <dbReference type="Proteomes" id="UP000236569"/>
    </source>
</evidence>
<gene>
    <name evidence="1" type="ORF">DAERI_020036</name>
</gene>
<organism evidence="1 2">
    <name type="scientific">Deinococcus aerius</name>
    <dbReference type="NCBI Taxonomy" id="200253"/>
    <lineage>
        <taxon>Bacteria</taxon>
        <taxon>Thermotogati</taxon>
        <taxon>Deinococcota</taxon>
        <taxon>Deinococci</taxon>
        <taxon>Deinococcales</taxon>
        <taxon>Deinococcaceae</taxon>
        <taxon>Deinococcus</taxon>
    </lineage>
</organism>